<evidence type="ECO:0000256" key="1">
    <source>
        <dbReference type="ARBA" id="ARBA00001974"/>
    </source>
</evidence>
<dbReference type="InterPro" id="IPR012132">
    <property type="entry name" value="GMC_OxRdtase"/>
</dbReference>
<dbReference type="Gene3D" id="3.30.410.40">
    <property type="match status" value="1"/>
</dbReference>
<dbReference type="InterPro" id="IPR000172">
    <property type="entry name" value="GMC_OxRdtase_N"/>
</dbReference>
<dbReference type="PANTHER" id="PTHR11552:SF147">
    <property type="entry name" value="CHOLINE DEHYDROGENASE, MITOCHONDRIAL"/>
    <property type="match status" value="1"/>
</dbReference>
<dbReference type="GO" id="GO:0016614">
    <property type="term" value="F:oxidoreductase activity, acting on CH-OH group of donors"/>
    <property type="evidence" value="ECO:0007669"/>
    <property type="project" value="InterPro"/>
</dbReference>
<dbReference type="Proteomes" id="UP000190092">
    <property type="component" value="Unassembled WGS sequence"/>
</dbReference>
<dbReference type="RefSeq" id="WP_085932218.1">
    <property type="nucleotide sequence ID" value="NZ_FUWJ01000001.1"/>
</dbReference>
<dbReference type="InterPro" id="IPR007867">
    <property type="entry name" value="GMC_OxRtase_C"/>
</dbReference>
<evidence type="ECO:0000256" key="3">
    <source>
        <dbReference type="ARBA" id="ARBA00022630"/>
    </source>
</evidence>
<evidence type="ECO:0000313" key="10">
    <source>
        <dbReference type="Proteomes" id="UP000190092"/>
    </source>
</evidence>
<evidence type="ECO:0000256" key="5">
    <source>
        <dbReference type="PIRSR" id="PIRSR000137-2"/>
    </source>
</evidence>
<evidence type="ECO:0000313" key="9">
    <source>
        <dbReference type="EMBL" id="SJZ33876.1"/>
    </source>
</evidence>
<name>A0A1T4JUM8_9HYPH</name>
<dbReference type="Gene3D" id="3.50.50.60">
    <property type="entry name" value="FAD/NAD(P)-binding domain"/>
    <property type="match status" value="1"/>
</dbReference>
<evidence type="ECO:0000259" key="8">
    <source>
        <dbReference type="PROSITE" id="PS00624"/>
    </source>
</evidence>
<keyword evidence="4 5" id="KW-0274">FAD</keyword>
<dbReference type="EMBL" id="FUWJ01000001">
    <property type="protein sequence ID" value="SJZ33876.1"/>
    <property type="molecule type" value="Genomic_DNA"/>
</dbReference>
<dbReference type="STRING" id="225324.SAMN02745126_00485"/>
<organism evidence="9 10">
    <name type="scientific">Enhydrobacter aerosaccus</name>
    <dbReference type="NCBI Taxonomy" id="225324"/>
    <lineage>
        <taxon>Bacteria</taxon>
        <taxon>Pseudomonadati</taxon>
        <taxon>Pseudomonadota</taxon>
        <taxon>Alphaproteobacteria</taxon>
        <taxon>Hyphomicrobiales</taxon>
        <taxon>Enhydrobacter</taxon>
    </lineage>
</organism>
<dbReference type="InterPro" id="IPR036188">
    <property type="entry name" value="FAD/NAD-bd_sf"/>
</dbReference>
<dbReference type="AlphaFoldDB" id="A0A1T4JUM8"/>
<keyword evidence="10" id="KW-1185">Reference proteome</keyword>
<sequence length="523" mass="56414">MDNEYDYIIIGGGSAGAVLAARLSEDPALRVLLLEAGRDFRTADTPEHIRIPNPLRAIGDDNYRYPRLLARRTERQEPKLLWRGRAIGGSSTINGQIAIRGIPEDFADWVADGAAGWDWDAVLPYFRKLEADVNFGDAPWHGSDGPIPVYRAPIEAWGHADRAVREAALGLGYGWCPDHNAPTGSGASPYAINSRAGLRISTNDGYLEPARGRANLTVVGHAIVDTLTFEGNRAHANGVAVRVAGGAPQNVRARREVLLCAGAIHSPAVLQRSGIGPRAVLETLGIPVMADRPVGEHLLDHPILSLLLDLREGAQVSTLMHRHTNCCVRYSSHLAGAGVNDMIMIAGNLRPAEDGGTARARLAVSVFQAFSEGTVRITTRDPAIDPQVEERMLSSESDLVRMRDGVQRLRDIALHPAVQAIASRVEYGSSGRSIEEPFSRAELDDWMFAECSDAQHASGTCRMGAATDPRAVVDPDCRVIGCTGLRVIDASIMPTVVRANTHLTTVMIAEKMADELKRGPAGR</sequence>
<dbReference type="PIRSF" id="PIRSF000137">
    <property type="entry name" value="Alcohol_oxidase"/>
    <property type="match status" value="1"/>
</dbReference>
<protein>
    <submittedName>
        <fullName evidence="9">Choline dehydrogenase</fullName>
    </submittedName>
</protein>
<comment type="cofactor">
    <cofactor evidence="1 5">
        <name>FAD</name>
        <dbReference type="ChEBI" id="CHEBI:57692"/>
    </cofactor>
</comment>
<feature type="domain" description="Glucose-methanol-choline oxidoreductase N-terminal" evidence="8">
    <location>
        <begin position="262"/>
        <end position="276"/>
    </location>
</feature>
<dbReference type="PROSITE" id="PS00624">
    <property type="entry name" value="GMC_OXRED_2"/>
    <property type="match status" value="1"/>
</dbReference>
<dbReference type="OrthoDB" id="9785276at2"/>
<accession>A0A1T4JUM8</accession>
<keyword evidence="3 6" id="KW-0285">Flavoprotein</keyword>
<dbReference type="SUPFAM" id="SSF51905">
    <property type="entry name" value="FAD/NAD(P)-binding domain"/>
    <property type="match status" value="1"/>
</dbReference>
<feature type="binding site" evidence="5">
    <location>
        <position position="224"/>
    </location>
    <ligand>
        <name>FAD</name>
        <dbReference type="ChEBI" id="CHEBI:57692"/>
    </ligand>
</feature>
<proteinExistence type="inferred from homology"/>
<gene>
    <name evidence="9" type="ORF">SAMN02745126_00485</name>
</gene>
<reference evidence="10" key="1">
    <citation type="submission" date="2017-02" db="EMBL/GenBank/DDBJ databases">
        <authorList>
            <person name="Varghese N."/>
            <person name="Submissions S."/>
        </authorList>
    </citation>
    <scope>NUCLEOTIDE SEQUENCE [LARGE SCALE GENOMIC DNA]</scope>
    <source>
        <strain evidence="10">ATCC 27094</strain>
    </source>
</reference>
<evidence type="ECO:0000256" key="2">
    <source>
        <dbReference type="ARBA" id="ARBA00010790"/>
    </source>
</evidence>
<dbReference type="PANTHER" id="PTHR11552">
    <property type="entry name" value="GLUCOSE-METHANOL-CHOLINE GMC OXIDOREDUCTASE"/>
    <property type="match status" value="1"/>
</dbReference>
<evidence type="ECO:0000256" key="6">
    <source>
        <dbReference type="RuleBase" id="RU003968"/>
    </source>
</evidence>
<dbReference type="SUPFAM" id="SSF54373">
    <property type="entry name" value="FAD-linked reductases, C-terminal domain"/>
    <property type="match status" value="1"/>
</dbReference>
<dbReference type="GO" id="GO:0050660">
    <property type="term" value="F:flavin adenine dinucleotide binding"/>
    <property type="evidence" value="ECO:0007669"/>
    <property type="project" value="InterPro"/>
</dbReference>
<comment type="similarity">
    <text evidence="2 6">Belongs to the GMC oxidoreductase family.</text>
</comment>
<dbReference type="PROSITE" id="PS00623">
    <property type="entry name" value="GMC_OXRED_1"/>
    <property type="match status" value="1"/>
</dbReference>
<feature type="domain" description="Glucose-methanol-choline oxidoreductase N-terminal" evidence="7">
    <location>
        <begin position="84"/>
        <end position="107"/>
    </location>
</feature>
<dbReference type="Pfam" id="PF00732">
    <property type="entry name" value="GMC_oxred_N"/>
    <property type="match status" value="1"/>
</dbReference>
<evidence type="ECO:0000256" key="4">
    <source>
        <dbReference type="ARBA" id="ARBA00022827"/>
    </source>
</evidence>
<dbReference type="Pfam" id="PF05199">
    <property type="entry name" value="GMC_oxred_C"/>
    <property type="match status" value="1"/>
</dbReference>
<evidence type="ECO:0000259" key="7">
    <source>
        <dbReference type="PROSITE" id="PS00623"/>
    </source>
</evidence>